<dbReference type="PANTHER" id="PTHR14611">
    <property type="entry name" value="TECTONIC FAMILY MEMBER"/>
    <property type="match status" value="1"/>
</dbReference>
<dbReference type="InterPro" id="IPR057724">
    <property type="entry name" value="TCTN1-3_N"/>
</dbReference>
<dbReference type="GO" id="GO:0007224">
    <property type="term" value="P:smoothened signaling pathway"/>
    <property type="evidence" value="ECO:0007669"/>
    <property type="project" value="TreeGrafter"/>
</dbReference>
<organism evidence="11 12">
    <name type="scientific">Vombatus ursinus</name>
    <name type="common">Common wombat</name>
    <dbReference type="NCBI Taxonomy" id="29139"/>
    <lineage>
        <taxon>Eukaryota</taxon>
        <taxon>Metazoa</taxon>
        <taxon>Chordata</taxon>
        <taxon>Craniata</taxon>
        <taxon>Vertebrata</taxon>
        <taxon>Euteleostomi</taxon>
        <taxon>Mammalia</taxon>
        <taxon>Metatheria</taxon>
        <taxon>Diprotodontia</taxon>
        <taxon>Vombatidae</taxon>
        <taxon>Vombatus</taxon>
    </lineage>
</organism>
<dbReference type="Proteomes" id="UP000314987">
    <property type="component" value="Unassembled WGS sequence"/>
</dbReference>
<keyword evidence="7" id="KW-1133">Transmembrane helix</keyword>
<feature type="chain" id="PRO_5021487385" evidence="8">
    <location>
        <begin position="23"/>
        <end position="625"/>
    </location>
</feature>
<dbReference type="GO" id="GO:0060271">
    <property type="term" value="P:cilium assembly"/>
    <property type="evidence" value="ECO:0007669"/>
    <property type="project" value="TreeGrafter"/>
</dbReference>
<evidence type="ECO:0000256" key="4">
    <source>
        <dbReference type="ARBA" id="ARBA00022794"/>
    </source>
</evidence>
<keyword evidence="7" id="KW-0812">Transmembrane</keyword>
<keyword evidence="12" id="KW-1185">Reference proteome</keyword>
<evidence type="ECO:0000256" key="7">
    <source>
        <dbReference type="SAM" id="Phobius"/>
    </source>
</evidence>
<reference evidence="11" key="2">
    <citation type="submission" date="2025-08" db="UniProtKB">
        <authorList>
            <consortium name="Ensembl"/>
        </authorList>
    </citation>
    <scope>IDENTIFICATION</scope>
</reference>
<keyword evidence="7" id="KW-0472">Membrane</keyword>
<feature type="domain" description="Tectonic-1-3" evidence="9">
    <location>
        <begin position="227"/>
        <end position="385"/>
    </location>
</feature>
<sequence>MALAPLKLLVLPWFLLAGSARAQTQPSPPGGALTSAGGTPGASPSPEPEPEPETPASPPATPPGVLLEEGSPVQPLVTVTPEPFPGEEQAPWEEILSGRLFWSSTVLAEICTCDLTPNSCDLNCCCDKQCPVRDPKSVFAFCLEGSYRVMTWECIDASIVFRSNTPFRVTTVVLPHEGLQFCIQVDNPMSNYFQHLQKVNRTNIKSLVMEYGGASFLSVPQSMPTFSSFYMAGDPILIYSPEWSLLSYFKQPAEVGPGELCTENNAARFLESRSTTCTRFFSELTSSCTTDPLLRITSYHNFVVLKVPKGVTDLENMQVPITLTSEPISPQLDGNTCLNVVSQVIYEIETNGILGIQKISLSFILMNLSGDPGASIRQHFTIRFHAFQRRRAALPLARSGNPGYIFGMPLLVLKDDTSDPMTISQSHSDGSCSVNRRKVEFGVNMMTGCKLRVENRNCDHLQDEIYKTLSGTSSPVYLGIMGNSEPSHRGHWVKVFTKNCSALAKNCTSCCCIPFSLEIQILWGYVGLQSNPQARVLGGRYLYQCNFITLPSSVVEVSLTTFVSFTDITKKPKITESRLETEWILPFTSFFQGESSGKMASLRSWSTLVVFLCVLLSGLLSLEMS</sequence>
<reference evidence="11" key="3">
    <citation type="submission" date="2025-09" db="UniProtKB">
        <authorList>
            <consortium name="Ensembl"/>
        </authorList>
    </citation>
    <scope>IDENTIFICATION</scope>
</reference>
<evidence type="ECO:0000256" key="6">
    <source>
        <dbReference type="SAM" id="MobiDB-lite"/>
    </source>
</evidence>
<evidence type="ECO:0000259" key="9">
    <source>
        <dbReference type="Pfam" id="PF07773"/>
    </source>
</evidence>
<protein>
    <submittedName>
        <fullName evidence="11">Uncharacterized protein</fullName>
    </submittedName>
</protein>
<proteinExistence type="inferred from homology"/>
<dbReference type="Pfam" id="PF07773">
    <property type="entry name" value="TCTN_DUF1619"/>
    <property type="match status" value="2"/>
</dbReference>
<dbReference type="Pfam" id="PF25752">
    <property type="entry name" value="DUF1619_N"/>
    <property type="match status" value="1"/>
</dbReference>
<evidence type="ECO:0000313" key="11">
    <source>
        <dbReference type="Ensembl" id="ENSVURP00010001264.1"/>
    </source>
</evidence>
<feature type="compositionally biased region" description="Pro residues" evidence="6">
    <location>
        <begin position="43"/>
        <end position="62"/>
    </location>
</feature>
<reference evidence="12" key="1">
    <citation type="submission" date="2018-12" db="EMBL/GenBank/DDBJ databases">
        <authorList>
            <person name="Yazar S."/>
        </authorList>
    </citation>
    <scope>NUCLEOTIDE SEQUENCE [LARGE SCALE GENOMIC DNA]</scope>
</reference>
<dbReference type="STRING" id="29139.ENSVURP00010001264"/>
<dbReference type="PANTHER" id="PTHR14611:SF4">
    <property type="entry name" value="TECTONIC-3"/>
    <property type="match status" value="1"/>
</dbReference>
<feature type="region of interest" description="Disordered" evidence="6">
    <location>
        <begin position="21"/>
        <end position="69"/>
    </location>
</feature>
<keyword evidence="4" id="KW-0970">Cilium biogenesis/degradation</keyword>
<feature type="signal peptide" evidence="8">
    <location>
        <begin position="1"/>
        <end position="22"/>
    </location>
</feature>
<dbReference type="InterPro" id="IPR011677">
    <property type="entry name" value="TCTN1-3_dom"/>
</dbReference>
<evidence type="ECO:0000256" key="5">
    <source>
        <dbReference type="ARBA" id="ARBA00023180"/>
    </source>
</evidence>
<feature type="domain" description="Tectonic-1-3" evidence="9">
    <location>
        <begin position="399"/>
        <end position="567"/>
    </location>
</feature>
<feature type="transmembrane region" description="Helical" evidence="7">
    <location>
        <begin position="605"/>
        <end position="622"/>
    </location>
</feature>
<evidence type="ECO:0000256" key="8">
    <source>
        <dbReference type="SAM" id="SignalP"/>
    </source>
</evidence>
<dbReference type="Ensembl" id="ENSVURT00010001446.1">
    <property type="protein sequence ID" value="ENSVURP00010001264.1"/>
    <property type="gene ID" value="ENSVURG00010001079.1"/>
</dbReference>
<evidence type="ECO:0000313" key="12">
    <source>
        <dbReference type="Proteomes" id="UP000314987"/>
    </source>
</evidence>
<dbReference type="InterPro" id="IPR040354">
    <property type="entry name" value="TCTN1-3"/>
</dbReference>
<accession>A0A4X2JPU8</accession>
<evidence type="ECO:0000256" key="2">
    <source>
        <dbReference type="ARBA" id="ARBA00011495"/>
    </source>
</evidence>
<evidence type="ECO:0000256" key="1">
    <source>
        <dbReference type="ARBA" id="ARBA00007633"/>
    </source>
</evidence>
<name>A0A4X2JPU8_VOMUR</name>
<feature type="domain" description="Tectonic-1-3 N-terminal" evidence="10">
    <location>
        <begin position="107"/>
        <end position="204"/>
    </location>
</feature>
<dbReference type="GeneTree" id="ENSGT00570000079101"/>
<keyword evidence="3 8" id="KW-0732">Signal</keyword>
<evidence type="ECO:0000256" key="3">
    <source>
        <dbReference type="ARBA" id="ARBA00022729"/>
    </source>
</evidence>
<dbReference type="OMA" id="KVQFGVN"/>
<evidence type="ECO:0000259" key="10">
    <source>
        <dbReference type="Pfam" id="PF25752"/>
    </source>
</evidence>
<keyword evidence="5" id="KW-0325">Glycoprotein</keyword>
<dbReference type="AlphaFoldDB" id="A0A4X2JPU8"/>
<comment type="subunit">
    <text evidence="2">Part of the tectonic-like complex (also named B9 complex).</text>
</comment>
<comment type="similarity">
    <text evidence="1">Belongs to the tectonic family.</text>
</comment>
<gene>
    <name evidence="11" type="primary">TCTN3</name>
</gene>